<dbReference type="EMBL" id="JARBDR010000813">
    <property type="protein sequence ID" value="KAJ8306319.1"/>
    <property type="molecule type" value="Genomic_DNA"/>
</dbReference>
<keyword evidence="2" id="KW-1185">Reference proteome</keyword>
<evidence type="ECO:0000313" key="1">
    <source>
        <dbReference type="EMBL" id="KAJ8306319.1"/>
    </source>
</evidence>
<accession>A0ABQ9EM26</accession>
<reference evidence="1 2" key="1">
    <citation type="submission" date="2022-12" db="EMBL/GenBank/DDBJ databases">
        <title>Chromosome-level genome of Tegillarca granosa.</title>
        <authorList>
            <person name="Kim J."/>
        </authorList>
    </citation>
    <scope>NUCLEOTIDE SEQUENCE [LARGE SCALE GENOMIC DNA]</scope>
    <source>
        <strain evidence="1">Teg-2019</strain>
        <tissue evidence="1">Adductor muscle</tissue>
    </source>
</reference>
<evidence type="ECO:0000313" key="2">
    <source>
        <dbReference type="Proteomes" id="UP001217089"/>
    </source>
</evidence>
<name>A0ABQ9EM26_TEGGR</name>
<gene>
    <name evidence="1" type="ORF">KUTeg_016864</name>
</gene>
<comment type="caution">
    <text evidence="1">The sequence shown here is derived from an EMBL/GenBank/DDBJ whole genome shotgun (WGS) entry which is preliminary data.</text>
</comment>
<proteinExistence type="predicted"/>
<protein>
    <submittedName>
        <fullName evidence="1">Uncharacterized protein</fullName>
    </submittedName>
</protein>
<dbReference type="Proteomes" id="UP001217089">
    <property type="component" value="Unassembled WGS sequence"/>
</dbReference>
<organism evidence="1 2">
    <name type="scientific">Tegillarca granosa</name>
    <name type="common">Malaysian cockle</name>
    <name type="synonym">Anadara granosa</name>
    <dbReference type="NCBI Taxonomy" id="220873"/>
    <lineage>
        <taxon>Eukaryota</taxon>
        <taxon>Metazoa</taxon>
        <taxon>Spiralia</taxon>
        <taxon>Lophotrochozoa</taxon>
        <taxon>Mollusca</taxon>
        <taxon>Bivalvia</taxon>
        <taxon>Autobranchia</taxon>
        <taxon>Pteriomorphia</taxon>
        <taxon>Arcoida</taxon>
        <taxon>Arcoidea</taxon>
        <taxon>Arcidae</taxon>
        <taxon>Tegillarca</taxon>
    </lineage>
</organism>
<feature type="non-terminal residue" evidence="1">
    <location>
        <position position="77"/>
    </location>
</feature>
<sequence length="77" mass="8971">MIFKEINIDMRSGNRKMILNKYMTQLSNSAKTTKKIQKFIKSLRILQVLRGIGVKFVYQKFPDFSFLIPIISSGKNN</sequence>